<reference evidence="2" key="1">
    <citation type="submission" date="2006-09" db="EMBL/GenBank/DDBJ databases">
        <title>Complete sequence of Rhodopseudomonas palustris BisA53.</title>
        <authorList>
            <consortium name="US DOE Joint Genome Institute"/>
            <person name="Copeland A."/>
            <person name="Lucas S."/>
            <person name="Lapidus A."/>
            <person name="Barry K."/>
            <person name="Detter J.C."/>
            <person name="Glavina del Rio T."/>
            <person name="Hammon N."/>
            <person name="Israni S."/>
            <person name="Dalin E."/>
            <person name="Tice H."/>
            <person name="Pitluck S."/>
            <person name="Chain P."/>
            <person name="Malfatti S."/>
            <person name="Shin M."/>
            <person name="Vergez L."/>
            <person name="Schmutz J."/>
            <person name="Larimer F."/>
            <person name="Land M."/>
            <person name="Hauser L."/>
            <person name="Pelletier D.A."/>
            <person name="Kyrpides N."/>
            <person name="Kim E."/>
            <person name="Harwood C.S."/>
            <person name="Oda Y."/>
            <person name="Richardson P."/>
        </authorList>
    </citation>
    <scope>NUCLEOTIDE SEQUENCE [LARGE SCALE GENOMIC DNA]</scope>
    <source>
        <strain evidence="2">BisA53</strain>
    </source>
</reference>
<dbReference type="InterPro" id="IPR036465">
    <property type="entry name" value="vWFA_dom_sf"/>
</dbReference>
<dbReference type="OrthoDB" id="7779014at2"/>
<dbReference type="eggNOG" id="COG2304">
    <property type="taxonomic scope" value="Bacteria"/>
</dbReference>
<accession>Q07LW4</accession>
<dbReference type="HOGENOM" id="CLU_1000440_0_0_5"/>
<dbReference type="KEGG" id="rpe:RPE_3134"/>
<evidence type="ECO:0000313" key="2">
    <source>
        <dbReference type="EMBL" id="ABJ07070.1"/>
    </source>
</evidence>
<dbReference type="SUPFAM" id="SSF53300">
    <property type="entry name" value="vWA-like"/>
    <property type="match status" value="1"/>
</dbReference>
<dbReference type="EMBL" id="CP000463">
    <property type="protein sequence ID" value="ABJ07070.1"/>
    <property type="molecule type" value="Genomic_DNA"/>
</dbReference>
<dbReference type="InterPro" id="IPR002881">
    <property type="entry name" value="DUF58"/>
</dbReference>
<dbReference type="PANTHER" id="PTHR33608">
    <property type="entry name" value="BLL2464 PROTEIN"/>
    <property type="match status" value="1"/>
</dbReference>
<evidence type="ECO:0000259" key="1">
    <source>
        <dbReference type="Pfam" id="PF01882"/>
    </source>
</evidence>
<name>Q07LW4_RHOP5</name>
<protein>
    <recommendedName>
        <fullName evidence="1">DUF58 domain-containing protein</fullName>
    </recommendedName>
</protein>
<dbReference type="Pfam" id="PF01882">
    <property type="entry name" value="DUF58"/>
    <property type="match status" value="1"/>
</dbReference>
<sequence length="293" mass="32267">MMADLTSLQPGPLRDLPYRVAWRARGVQAGAHRGRIAGPGGLFRDLTTLLEAPDPRRLDLRASARDPFEQLYVRRFEQTTAITIYALVDVSASMGFVGNMRKMETAAAICAALAFSAGRIGDSFGLIGCDSDIVPELHLPAMRSRGRAAMVASALVAFRPRRRGAGGLVQAAARIAGRRKLVLLISDFQIEAGELDAVFEAVSPHDTLPIQLIDSGELASLPRWGFLPIEDLETGRRRLVMLRPSLKAAWERARAEHDARLSALAARYAHPPFRIVDRIDWDRLGARLMEARR</sequence>
<dbReference type="AlphaFoldDB" id="Q07LW4"/>
<dbReference type="STRING" id="316055.RPE_3134"/>
<dbReference type="PANTHER" id="PTHR33608:SF6">
    <property type="entry name" value="BLL2464 PROTEIN"/>
    <property type="match status" value="1"/>
</dbReference>
<gene>
    <name evidence="2" type="ordered locus">RPE_3134</name>
</gene>
<proteinExistence type="predicted"/>
<organism evidence="2">
    <name type="scientific">Rhodopseudomonas palustris (strain BisA53)</name>
    <dbReference type="NCBI Taxonomy" id="316055"/>
    <lineage>
        <taxon>Bacteria</taxon>
        <taxon>Pseudomonadati</taxon>
        <taxon>Pseudomonadota</taxon>
        <taxon>Alphaproteobacteria</taxon>
        <taxon>Hyphomicrobiales</taxon>
        <taxon>Nitrobacteraceae</taxon>
        <taxon>Rhodopseudomonas</taxon>
    </lineage>
</organism>
<feature type="domain" description="DUF58" evidence="1">
    <location>
        <begin position="55"/>
        <end position="259"/>
    </location>
</feature>